<dbReference type="EMBL" id="BJWL01000027">
    <property type="protein sequence ID" value="GFZ18862.1"/>
    <property type="molecule type" value="Genomic_DNA"/>
</dbReference>
<organism evidence="2 3">
    <name type="scientific">Actinidia rufa</name>
    <dbReference type="NCBI Taxonomy" id="165716"/>
    <lineage>
        <taxon>Eukaryota</taxon>
        <taxon>Viridiplantae</taxon>
        <taxon>Streptophyta</taxon>
        <taxon>Embryophyta</taxon>
        <taxon>Tracheophyta</taxon>
        <taxon>Spermatophyta</taxon>
        <taxon>Magnoliopsida</taxon>
        <taxon>eudicotyledons</taxon>
        <taxon>Gunneridae</taxon>
        <taxon>Pentapetalae</taxon>
        <taxon>asterids</taxon>
        <taxon>Ericales</taxon>
        <taxon>Actinidiaceae</taxon>
        <taxon>Actinidia</taxon>
    </lineage>
</organism>
<gene>
    <name evidence="2" type="ORF">Acr_27g0006010</name>
</gene>
<protein>
    <submittedName>
        <fullName evidence="2">Uncharacterized protein</fullName>
    </submittedName>
</protein>
<evidence type="ECO:0000313" key="2">
    <source>
        <dbReference type="EMBL" id="GFZ18862.1"/>
    </source>
</evidence>
<reference evidence="2 3" key="1">
    <citation type="submission" date="2019-07" db="EMBL/GenBank/DDBJ databases">
        <title>De Novo Assembly of kiwifruit Actinidia rufa.</title>
        <authorList>
            <person name="Sugita-Konishi S."/>
            <person name="Sato K."/>
            <person name="Mori E."/>
            <person name="Abe Y."/>
            <person name="Kisaki G."/>
            <person name="Hamano K."/>
            <person name="Suezawa K."/>
            <person name="Otani M."/>
            <person name="Fukuda T."/>
            <person name="Manabe T."/>
            <person name="Gomi K."/>
            <person name="Tabuchi M."/>
            <person name="Akimitsu K."/>
            <person name="Kataoka I."/>
        </authorList>
    </citation>
    <scope>NUCLEOTIDE SEQUENCE [LARGE SCALE GENOMIC DNA]</scope>
    <source>
        <strain evidence="3">cv. Fuchu</strain>
    </source>
</reference>
<comment type="caution">
    <text evidence="2">The sequence shown here is derived from an EMBL/GenBank/DDBJ whole genome shotgun (WGS) entry which is preliminary data.</text>
</comment>
<dbReference type="AlphaFoldDB" id="A0A7J0H6Z3"/>
<proteinExistence type="predicted"/>
<accession>A0A7J0H6Z3</accession>
<name>A0A7J0H6Z3_9ERIC</name>
<evidence type="ECO:0000256" key="1">
    <source>
        <dbReference type="SAM" id="MobiDB-lite"/>
    </source>
</evidence>
<keyword evidence="3" id="KW-1185">Reference proteome</keyword>
<sequence length="84" mass="9087">MQLAGAFHVAGPNRRCSSHHRTRSPPPFTTQVAFAAAILVVSGLERERASTLQLVVARTATHVARSPGAFLFTSLSPPWLARRP</sequence>
<evidence type="ECO:0000313" key="3">
    <source>
        <dbReference type="Proteomes" id="UP000585474"/>
    </source>
</evidence>
<feature type="region of interest" description="Disordered" evidence="1">
    <location>
        <begin position="1"/>
        <end position="25"/>
    </location>
</feature>
<dbReference type="Proteomes" id="UP000585474">
    <property type="component" value="Unassembled WGS sequence"/>
</dbReference>